<dbReference type="PANTHER" id="PTHR30290">
    <property type="entry name" value="PERIPLASMIC BINDING COMPONENT OF ABC TRANSPORTER"/>
    <property type="match status" value="1"/>
</dbReference>
<dbReference type="EMBL" id="FZMP01000185">
    <property type="protein sequence ID" value="SNQ61539.1"/>
    <property type="molecule type" value="Genomic_DNA"/>
</dbReference>
<evidence type="ECO:0000256" key="2">
    <source>
        <dbReference type="ARBA" id="ARBA00022448"/>
    </source>
</evidence>
<dbReference type="PROSITE" id="PS51257">
    <property type="entry name" value="PROKAR_LIPOPROTEIN"/>
    <property type="match status" value="1"/>
</dbReference>
<dbReference type="SUPFAM" id="SSF53850">
    <property type="entry name" value="Periplasmic binding protein-like II"/>
    <property type="match status" value="1"/>
</dbReference>
<reference evidence="6" key="1">
    <citation type="submission" date="2017-06" db="EMBL/GenBank/DDBJ databases">
        <authorList>
            <person name="Cremers G."/>
        </authorList>
    </citation>
    <scope>NUCLEOTIDE SEQUENCE [LARGE SCALE GENOMIC DNA]</scope>
</reference>
<dbReference type="AlphaFoldDB" id="A0A284VQQ1"/>
<evidence type="ECO:0000259" key="4">
    <source>
        <dbReference type="Pfam" id="PF00496"/>
    </source>
</evidence>
<protein>
    <submittedName>
        <fullName evidence="5">Putative Peptide ABC transporter substrate-binding protein</fullName>
    </submittedName>
</protein>
<dbReference type="PIRSF" id="PIRSF002741">
    <property type="entry name" value="MppA"/>
    <property type="match status" value="1"/>
</dbReference>
<dbReference type="Gene3D" id="3.90.76.10">
    <property type="entry name" value="Dipeptide-binding Protein, Domain 1"/>
    <property type="match status" value="1"/>
</dbReference>
<dbReference type="RefSeq" id="WP_096206213.1">
    <property type="nucleotide sequence ID" value="NZ_FZMP01000185.1"/>
</dbReference>
<dbReference type="Gene3D" id="3.40.190.10">
    <property type="entry name" value="Periplasmic binding protein-like II"/>
    <property type="match status" value="1"/>
</dbReference>
<dbReference type="PANTHER" id="PTHR30290:SF9">
    <property type="entry name" value="OLIGOPEPTIDE-BINDING PROTEIN APPA"/>
    <property type="match status" value="1"/>
</dbReference>
<dbReference type="PROSITE" id="PS51318">
    <property type="entry name" value="TAT"/>
    <property type="match status" value="1"/>
</dbReference>
<evidence type="ECO:0000313" key="5">
    <source>
        <dbReference type="EMBL" id="SNQ61539.1"/>
    </source>
</evidence>
<dbReference type="OrthoDB" id="194307at2157"/>
<dbReference type="CDD" id="cd00995">
    <property type="entry name" value="PBP2_NikA_DppA_OppA_like"/>
    <property type="match status" value="1"/>
</dbReference>
<name>A0A284VQQ1_9EURY</name>
<keyword evidence="2" id="KW-0813">Transport</keyword>
<evidence type="ECO:0000256" key="1">
    <source>
        <dbReference type="ARBA" id="ARBA00005695"/>
    </source>
</evidence>
<organism evidence="5 6">
    <name type="scientific">Candidatus Methanoperedens nitratireducens</name>
    <dbReference type="NCBI Taxonomy" id="1392998"/>
    <lineage>
        <taxon>Archaea</taxon>
        <taxon>Methanobacteriati</taxon>
        <taxon>Methanobacteriota</taxon>
        <taxon>Stenosarchaea group</taxon>
        <taxon>Methanomicrobia</taxon>
        <taxon>Methanosarcinales</taxon>
        <taxon>ANME-2 cluster</taxon>
        <taxon>Candidatus Methanoperedentaceae</taxon>
        <taxon>Candidatus Methanoperedens</taxon>
    </lineage>
</organism>
<accession>A0A284VQQ1</accession>
<dbReference type="InterPro" id="IPR030678">
    <property type="entry name" value="Peptide/Ni-bd"/>
</dbReference>
<proteinExistence type="inferred from homology"/>
<dbReference type="Gene3D" id="3.10.105.10">
    <property type="entry name" value="Dipeptide-binding Protein, Domain 3"/>
    <property type="match status" value="1"/>
</dbReference>
<dbReference type="GO" id="GO:0015833">
    <property type="term" value="P:peptide transport"/>
    <property type="evidence" value="ECO:0007669"/>
    <property type="project" value="TreeGrafter"/>
</dbReference>
<dbReference type="GO" id="GO:1904680">
    <property type="term" value="F:peptide transmembrane transporter activity"/>
    <property type="evidence" value="ECO:0007669"/>
    <property type="project" value="TreeGrafter"/>
</dbReference>
<dbReference type="Proteomes" id="UP000218615">
    <property type="component" value="Unassembled WGS sequence"/>
</dbReference>
<dbReference type="InterPro" id="IPR000914">
    <property type="entry name" value="SBP_5_dom"/>
</dbReference>
<dbReference type="InterPro" id="IPR039424">
    <property type="entry name" value="SBP_5"/>
</dbReference>
<gene>
    <name evidence="5" type="ORF">MNV_40007</name>
</gene>
<comment type="similarity">
    <text evidence="1">Belongs to the bacterial solute-binding protein 5 family.</text>
</comment>
<evidence type="ECO:0000313" key="6">
    <source>
        <dbReference type="Proteomes" id="UP000218615"/>
    </source>
</evidence>
<keyword evidence="3" id="KW-0732">Signal</keyword>
<dbReference type="Pfam" id="PF00496">
    <property type="entry name" value="SBP_bac_5"/>
    <property type="match status" value="1"/>
</dbReference>
<keyword evidence="6" id="KW-1185">Reference proteome</keyword>
<feature type="domain" description="Solute-binding protein family 5" evidence="4">
    <location>
        <begin position="100"/>
        <end position="511"/>
    </location>
</feature>
<evidence type="ECO:0000256" key="3">
    <source>
        <dbReference type="ARBA" id="ARBA00022729"/>
    </source>
</evidence>
<dbReference type="InterPro" id="IPR006311">
    <property type="entry name" value="TAT_signal"/>
</dbReference>
<dbReference type="GO" id="GO:0043190">
    <property type="term" value="C:ATP-binding cassette (ABC) transporter complex"/>
    <property type="evidence" value="ECO:0007669"/>
    <property type="project" value="InterPro"/>
</dbReference>
<dbReference type="GO" id="GO:0042597">
    <property type="term" value="C:periplasmic space"/>
    <property type="evidence" value="ECO:0007669"/>
    <property type="project" value="UniProtKB-ARBA"/>
</dbReference>
<sequence length="593" mass="66944">MNLTRRRFVGMCAKAGLLAGGAGLAGCLERGQDAQNMTAQNTTVQQSPKVKGNYIDGTSGEDAETLNWILAADASSLGYIGLTMDGLIAYDNKYNILRRWLKKDIEASDNGLIYTVVLRDDLEWSDGQPVTSDDFVYTMKNIMFADWMAYPYAGDWKEEMDGKTVFVEPRVENETTFSIHRKTANPEFLYTVTDLMVYPKHIVSKYEGRVKEFTQAPELNNLSYTGNLGPYRFKEWVRSDKFVVERNPDYYLGREKGEPYFETYTVKIFGSPAARHAAMEAGDITSTDIDPEQVKKFKEMKGIVVYTIPTAQYRIMQYNMRDNGWQGLKDKRVRQAISMAVSKEAIVNQIYLGFGEPAFSFIPRTSLWFVEEGLTKLGVGELYNKVKALELLFDAGYGVRKGGKIELRDKNGSQIKLKLITSTGSKVNESIALLVKQELGNLGMDIEVKLVPWEIMLRKYYMNKVPGSDQQPGNNNGPKAVSEETWDLIIAGHIVDPLQPSGSSIFYASDGGLNMYGYSNRKVDELFAKVRTKEALDKEVRRQMYGEISAILSEDQPVDFIAFPAKNIAYKDSVKGIDPGVAMGYNYYEWYFE</sequence>